<feature type="compositionally biased region" description="Basic residues" evidence="1">
    <location>
        <begin position="288"/>
        <end position="298"/>
    </location>
</feature>
<name>A0AAD9FVW5_PAPLA</name>
<organism evidence="2 3">
    <name type="scientific">Papiliotrema laurentii</name>
    <name type="common">Cryptococcus laurentii</name>
    <dbReference type="NCBI Taxonomy" id="5418"/>
    <lineage>
        <taxon>Eukaryota</taxon>
        <taxon>Fungi</taxon>
        <taxon>Dikarya</taxon>
        <taxon>Basidiomycota</taxon>
        <taxon>Agaricomycotina</taxon>
        <taxon>Tremellomycetes</taxon>
        <taxon>Tremellales</taxon>
        <taxon>Rhynchogastremaceae</taxon>
        <taxon>Papiliotrema</taxon>
    </lineage>
</organism>
<feature type="compositionally biased region" description="Basic and acidic residues" evidence="1">
    <location>
        <begin position="12"/>
        <end position="25"/>
    </location>
</feature>
<evidence type="ECO:0000313" key="3">
    <source>
        <dbReference type="Proteomes" id="UP001182556"/>
    </source>
</evidence>
<comment type="caution">
    <text evidence="2">The sequence shown here is derived from an EMBL/GenBank/DDBJ whole genome shotgun (WGS) entry which is preliminary data.</text>
</comment>
<proteinExistence type="predicted"/>
<gene>
    <name evidence="2" type="ORF">DB88DRAFT_477284</name>
</gene>
<accession>A0AAD9FVW5</accession>
<feature type="compositionally biased region" description="Basic and acidic residues" evidence="1">
    <location>
        <begin position="400"/>
        <end position="421"/>
    </location>
</feature>
<dbReference type="AlphaFoldDB" id="A0AAD9FVW5"/>
<sequence length="445" mass="49322">MQDALLGADGGAHGRDPNAERDADHYGPGTGGKKRKVPAFTQTLGRQDDELSGSESDDGNQPTERQKSFPVSCRSPRSKAATACSFRKALFLRRKAALITLYIDAQNAISNGATQAGLKGPTGIMDVPSFERLMPALEDIGVCDWPPDRPTWRSRWEDSPTPKSKTLEQWRTGFDQRSRIKASRRPTVRGGWAPEGSFEFEMTSQASVAMRNKIRDQAALRKLVNDLRSITLSAKPAPKPVQIGSSLEKPPQKTQRTSTRNPESLAVKASPSLTRTPSKDSEPPSSKGKSKKKKKKRSVMANQGNPHHVDNYRPSRKAAVFTDPYEPYPHHTSLLFPPPMRLLSLGPQRRTAPLPGSHVSSGPVRAAEDEFICCFCEMDLFFGTEAARRRAIRRLKQERRRKEAIRNKAKDVAEGKGKLKDDEESDHDDDDEEWCGEDDGHGGCT</sequence>
<feature type="compositionally biased region" description="Polar residues" evidence="1">
    <location>
        <begin position="252"/>
        <end position="262"/>
    </location>
</feature>
<reference evidence="2" key="1">
    <citation type="submission" date="2023-02" db="EMBL/GenBank/DDBJ databases">
        <title>Identification and recombinant expression of a fungal hydrolase from Papiliotrema laurentii that hydrolyzes apple cutin and clears colloidal polyester polyurethane.</title>
        <authorList>
            <consortium name="DOE Joint Genome Institute"/>
            <person name="Roman V.A."/>
            <person name="Bojanowski C."/>
            <person name="Crable B.R."/>
            <person name="Wagner D.N."/>
            <person name="Hung C.S."/>
            <person name="Nadeau L.J."/>
            <person name="Schratz L."/>
            <person name="Haridas S."/>
            <person name="Pangilinan J."/>
            <person name="Lipzen A."/>
            <person name="Na H."/>
            <person name="Yan M."/>
            <person name="Ng V."/>
            <person name="Grigoriev I.V."/>
            <person name="Spatafora J.W."/>
            <person name="Barlow D."/>
            <person name="Biffinger J."/>
            <person name="Kelley-Loughnane N."/>
            <person name="Varaljay V.A."/>
            <person name="Crookes-Goodson W.J."/>
        </authorList>
    </citation>
    <scope>NUCLEOTIDE SEQUENCE</scope>
    <source>
        <strain evidence="2">5307AH</strain>
    </source>
</reference>
<feature type="region of interest" description="Disordered" evidence="1">
    <location>
        <begin position="397"/>
        <end position="445"/>
    </location>
</feature>
<feature type="region of interest" description="Disordered" evidence="1">
    <location>
        <begin position="235"/>
        <end position="314"/>
    </location>
</feature>
<evidence type="ECO:0000256" key="1">
    <source>
        <dbReference type="SAM" id="MobiDB-lite"/>
    </source>
</evidence>
<evidence type="ECO:0000313" key="2">
    <source>
        <dbReference type="EMBL" id="KAK1927225.1"/>
    </source>
</evidence>
<dbReference type="EMBL" id="JAODAN010000001">
    <property type="protein sequence ID" value="KAK1927225.1"/>
    <property type="molecule type" value="Genomic_DNA"/>
</dbReference>
<keyword evidence="3" id="KW-1185">Reference proteome</keyword>
<feature type="compositionally biased region" description="Acidic residues" evidence="1">
    <location>
        <begin position="422"/>
        <end position="437"/>
    </location>
</feature>
<protein>
    <submittedName>
        <fullName evidence="2">Uncharacterized protein</fullName>
    </submittedName>
</protein>
<dbReference type="Proteomes" id="UP001182556">
    <property type="component" value="Unassembled WGS sequence"/>
</dbReference>
<feature type="region of interest" description="Disordered" evidence="1">
    <location>
        <begin position="1"/>
        <end position="74"/>
    </location>
</feature>